<comment type="caution">
    <text evidence="2">The sequence shown here is derived from an EMBL/GenBank/DDBJ whole genome shotgun (WGS) entry which is preliminary data.</text>
</comment>
<gene>
    <name evidence="2" type="ORF">JMJ55_03850</name>
</gene>
<proteinExistence type="predicted"/>
<dbReference type="Proteomes" id="UP000606490">
    <property type="component" value="Unassembled WGS sequence"/>
</dbReference>
<feature type="compositionally biased region" description="Gly residues" evidence="1">
    <location>
        <begin position="73"/>
        <end position="92"/>
    </location>
</feature>
<evidence type="ECO:0000313" key="3">
    <source>
        <dbReference type="Proteomes" id="UP000606490"/>
    </source>
</evidence>
<organism evidence="2 3">
    <name type="scientific">Belnapia mucosa</name>
    <dbReference type="NCBI Taxonomy" id="2804532"/>
    <lineage>
        <taxon>Bacteria</taxon>
        <taxon>Pseudomonadati</taxon>
        <taxon>Pseudomonadota</taxon>
        <taxon>Alphaproteobacteria</taxon>
        <taxon>Acetobacterales</taxon>
        <taxon>Roseomonadaceae</taxon>
        <taxon>Belnapia</taxon>
    </lineage>
</organism>
<reference evidence="2 3" key="1">
    <citation type="submission" date="2021-01" db="EMBL/GenBank/DDBJ databases">
        <title>Belnapia mucosa sp. nov. and Belnapia arida sp. nov., isolated from the Tabernas Desert (Almeria, Spain).</title>
        <authorList>
            <person name="Molina-Menor E."/>
            <person name="Vidal-Verdu A."/>
            <person name="Calonge A."/>
            <person name="Satari L."/>
            <person name="Pereto Magraner J."/>
            <person name="Porcar Miralles M."/>
        </authorList>
    </citation>
    <scope>NUCLEOTIDE SEQUENCE [LARGE SCALE GENOMIC DNA]</scope>
    <source>
        <strain evidence="2 3">T6</strain>
    </source>
</reference>
<feature type="region of interest" description="Disordered" evidence="1">
    <location>
        <begin position="53"/>
        <end position="92"/>
    </location>
</feature>
<evidence type="ECO:0000256" key="1">
    <source>
        <dbReference type="SAM" id="MobiDB-lite"/>
    </source>
</evidence>
<accession>A0ABS1V190</accession>
<protein>
    <submittedName>
        <fullName evidence="2">Uncharacterized protein</fullName>
    </submittedName>
</protein>
<feature type="compositionally biased region" description="Low complexity" evidence="1">
    <location>
        <begin position="57"/>
        <end position="72"/>
    </location>
</feature>
<dbReference type="RefSeq" id="WP_202824146.1">
    <property type="nucleotide sequence ID" value="NZ_JAEUXJ010000001.1"/>
</dbReference>
<name>A0ABS1V190_9PROT</name>
<dbReference type="EMBL" id="JAEUXJ010000001">
    <property type="protein sequence ID" value="MBL6454444.1"/>
    <property type="molecule type" value="Genomic_DNA"/>
</dbReference>
<keyword evidence="3" id="KW-1185">Reference proteome</keyword>
<sequence length="92" mass="8428">MKRRLGRLLLGLAVLGLGLGVPVAVQGGNGAPLLMGGAFAGALGGAFLVGQSAPSESAGQGWSSDSTSSSPDQGGGNGSGGDGGCGGDGGGE</sequence>
<evidence type="ECO:0000313" key="2">
    <source>
        <dbReference type="EMBL" id="MBL6454444.1"/>
    </source>
</evidence>